<organism evidence="2 3">
    <name type="scientific">Aegilops tauschii subsp. strangulata</name>
    <name type="common">Goatgrass</name>
    <dbReference type="NCBI Taxonomy" id="200361"/>
    <lineage>
        <taxon>Eukaryota</taxon>
        <taxon>Viridiplantae</taxon>
        <taxon>Streptophyta</taxon>
        <taxon>Embryophyta</taxon>
        <taxon>Tracheophyta</taxon>
        <taxon>Spermatophyta</taxon>
        <taxon>Magnoliopsida</taxon>
        <taxon>Liliopsida</taxon>
        <taxon>Poales</taxon>
        <taxon>Poaceae</taxon>
        <taxon>BOP clade</taxon>
        <taxon>Pooideae</taxon>
        <taxon>Triticodae</taxon>
        <taxon>Triticeae</taxon>
        <taxon>Triticinae</taxon>
        <taxon>Aegilops</taxon>
    </lineage>
</organism>
<reference evidence="2" key="5">
    <citation type="journal article" date="2021" name="G3 (Bethesda)">
        <title>Aegilops tauschii genome assembly Aet v5.0 features greater sequence contiguity and improved annotation.</title>
        <authorList>
            <person name="Wang L."/>
            <person name="Zhu T."/>
            <person name="Rodriguez J.C."/>
            <person name="Deal K.R."/>
            <person name="Dubcovsky J."/>
            <person name="McGuire P.E."/>
            <person name="Lux T."/>
            <person name="Spannagl M."/>
            <person name="Mayer K.F.X."/>
            <person name="Baldrich P."/>
            <person name="Meyers B.C."/>
            <person name="Huo N."/>
            <person name="Gu Y.Q."/>
            <person name="Zhou H."/>
            <person name="Devos K.M."/>
            <person name="Bennetzen J.L."/>
            <person name="Unver T."/>
            <person name="Budak H."/>
            <person name="Gulick P.J."/>
            <person name="Galiba G."/>
            <person name="Kalapos B."/>
            <person name="Nelson D.R."/>
            <person name="Li P."/>
            <person name="You F.M."/>
            <person name="Luo M.C."/>
            <person name="Dvorak J."/>
        </authorList>
    </citation>
    <scope>NUCLEOTIDE SEQUENCE [LARGE SCALE GENOMIC DNA]</scope>
    <source>
        <strain evidence="2">cv. AL8/78</strain>
    </source>
</reference>
<reference evidence="3" key="2">
    <citation type="journal article" date="2017" name="Nat. Plants">
        <title>The Aegilops tauschii genome reveals multiple impacts of transposons.</title>
        <authorList>
            <person name="Zhao G."/>
            <person name="Zou C."/>
            <person name="Li K."/>
            <person name="Wang K."/>
            <person name="Li T."/>
            <person name="Gao L."/>
            <person name="Zhang X."/>
            <person name="Wang H."/>
            <person name="Yang Z."/>
            <person name="Liu X."/>
            <person name="Jiang W."/>
            <person name="Mao L."/>
            <person name="Kong X."/>
            <person name="Jiao Y."/>
            <person name="Jia J."/>
        </authorList>
    </citation>
    <scope>NUCLEOTIDE SEQUENCE [LARGE SCALE GENOMIC DNA]</scope>
    <source>
        <strain evidence="3">cv. AL8/78</strain>
    </source>
</reference>
<accession>A0A453K1C1</accession>
<dbReference type="Proteomes" id="UP000015105">
    <property type="component" value="Chromosome 5D"/>
</dbReference>
<feature type="region of interest" description="Disordered" evidence="1">
    <location>
        <begin position="1"/>
        <end position="129"/>
    </location>
</feature>
<feature type="compositionally biased region" description="Basic and acidic residues" evidence="1">
    <location>
        <begin position="109"/>
        <end position="118"/>
    </location>
</feature>
<reference evidence="3" key="1">
    <citation type="journal article" date="2014" name="Science">
        <title>Ancient hybridizations among the ancestral genomes of bread wheat.</title>
        <authorList>
            <consortium name="International Wheat Genome Sequencing Consortium,"/>
            <person name="Marcussen T."/>
            <person name="Sandve S.R."/>
            <person name="Heier L."/>
            <person name="Spannagl M."/>
            <person name="Pfeifer M."/>
            <person name="Jakobsen K.S."/>
            <person name="Wulff B.B."/>
            <person name="Steuernagel B."/>
            <person name="Mayer K.F."/>
            <person name="Olsen O.A."/>
        </authorList>
    </citation>
    <scope>NUCLEOTIDE SEQUENCE [LARGE SCALE GENOMIC DNA]</scope>
    <source>
        <strain evidence="3">cv. AL8/78</strain>
    </source>
</reference>
<reference evidence="2" key="4">
    <citation type="submission" date="2019-03" db="UniProtKB">
        <authorList>
            <consortium name="EnsemblPlants"/>
        </authorList>
    </citation>
    <scope>IDENTIFICATION</scope>
</reference>
<name>A0A453K1C1_AEGTS</name>
<dbReference type="EnsemblPlants" id="AET5Gv20259400.18">
    <property type="protein sequence ID" value="AET5Gv20259400.18"/>
    <property type="gene ID" value="AET5Gv20259400"/>
</dbReference>
<reference evidence="2" key="3">
    <citation type="journal article" date="2017" name="Nature">
        <title>Genome sequence of the progenitor of the wheat D genome Aegilops tauschii.</title>
        <authorList>
            <person name="Luo M.C."/>
            <person name="Gu Y.Q."/>
            <person name="Puiu D."/>
            <person name="Wang H."/>
            <person name="Twardziok S.O."/>
            <person name="Deal K.R."/>
            <person name="Huo N."/>
            <person name="Zhu T."/>
            <person name="Wang L."/>
            <person name="Wang Y."/>
            <person name="McGuire P.E."/>
            <person name="Liu S."/>
            <person name="Long H."/>
            <person name="Ramasamy R.K."/>
            <person name="Rodriguez J.C."/>
            <person name="Van S.L."/>
            <person name="Yuan L."/>
            <person name="Wang Z."/>
            <person name="Xia Z."/>
            <person name="Xiao L."/>
            <person name="Anderson O.D."/>
            <person name="Ouyang S."/>
            <person name="Liang Y."/>
            <person name="Zimin A.V."/>
            <person name="Pertea G."/>
            <person name="Qi P."/>
            <person name="Bennetzen J.L."/>
            <person name="Dai X."/>
            <person name="Dawson M.W."/>
            <person name="Muller H.G."/>
            <person name="Kugler K."/>
            <person name="Rivarola-Duarte L."/>
            <person name="Spannagl M."/>
            <person name="Mayer K.F.X."/>
            <person name="Lu F.H."/>
            <person name="Bevan M.W."/>
            <person name="Leroy P."/>
            <person name="Li P."/>
            <person name="You F.M."/>
            <person name="Sun Q."/>
            <person name="Liu Z."/>
            <person name="Lyons E."/>
            <person name="Wicker T."/>
            <person name="Salzberg S.L."/>
            <person name="Devos K.M."/>
            <person name="Dvorak J."/>
        </authorList>
    </citation>
    <scope>NUCLEOTIDE SEQUENCE [LARGE SCALE GENOMIC DNA]</scope>
    <source>
        <strain evidence="2">cv. AL8/78</strain>
    </source>
</reference>
<evidence type="ECO:0000313" key="3">
    <source>
        <dbReference type="Proteomes" id="UP000015105"/>
    </source>
</evidence>
<evidence type="ECO:0000256" key="1">
    <source>
        <dbReference type="SAM" id="MobiDB-lite"/>
    </source>
</evidence>
<evidence type="ECO:0000313" key="2">
    <source>
        <dbReference type="EnsemblPlants" id="AET5Gv20259400.18"/>
    </source>
</evidence>
<proteinExistence type="predicted"/>
<dbReference type="AlphaFoldDB" id="A0A453K1C1"/>
<keyword evidence="3" id="KW-1185">Reference proteome</keyword>
<protein>
    <submittedName>
        <fullName evidence="2">Uncharacterized protein</fullName>
    </submittedName>
</protein>
<sequence>APPGSLSGVQMIKWRNPGSRPAGGAPPQVAALRRGRAGAAARRAPRDPRRRSPPFAAGVAGKSQPVARRGRAAPGRRPSPRESRSRGATARRAPASPPLLPQSMPLPRRSGEGRRHAEFTTAAGRPGLL</sequence>
<dbReference type="Gramene" id="AET5Gv20259400.18">
    <property type="protein sequence ID" value="AET5Gv20259400.18"/>
    <property type="gene ID" value="AET5Gv20259400"/>
</dbReference>